<dbReference type="OrthoDB" id="2839183at2"/>
<reference evidence="4 5" key="1">
    <citation type="journal article" date="2015" name="Stand. Genomic Sci.">
        <title>High quality draft genome sequence of the moderately halophilic bacterium Pontibacillus yanchengensis Y32(T) and comparison among Pontibacillus genomes.</title>
        <authorList>
            <person name="Huang J."/>
            <person name="Qiao Z.X."/>
            <person name="Tang J.W."/>
            <person name="Wang G."/>
        </authorList>
    </citation>
    <scope>NUCLEOTIDE SEQUENCE [LARGE SCALE GENOMIC DNA]</scope>
    <source>
        <strain evidence="4 5">Y32</strain>
    </source>
</reference>
<name>A0A0A2TZF2_9BACI</name>
<keyword evidence="1 3" id="KW-0732">Signal</keyword>
<dbReference type="EMBL" id="AVBF01000001">
    <property type="protein sequence ID" value="KGP74655.1"/>
    <property type="molecule type" value="Genomic_DNA"/>
</dbReference>
<keyword evidence="5" id="KW-1185">Reference proteome</keyword>
<gene>
    <name evidence="4" type="ORF">N782_00060</name>
</gene>
<accession>A0A0A2TZF2</accession>
<feature type="signal peptide" evidence="3">
    <location>
        <begin position="1"/>
        <end position="33"/>
    </location>
</feature>
<feature type="region of interest" description="Disordered" evidence="2">
    <location>
        <begin position="1100"/>
        <end position="1122"/>
    </location>
</feature>
<dbReference type="Proteomes" id="UP000030147">
    <property type="component" value="Unassembled WGS sequence"/>
</dbReference>
<sequence length="1122" mass="119957">MKKSPIKVMTSAALASALAVPAAVSTVPAVADAADTEIMSVAIESNGEVTVVPYTDFVNALLDGEGDVWDMYQDGSIASVSVEEGQFVEYEALANAVLEAEEGTTTTEILAELNTQEDALVDEDTVADYKNLGETLTVDSVSAINNTTVEVKFEDAVSDVDSIDFEIEDLDIENAAVKQTDDHTVVLTTSAQEGGEKYTISGNGETLVSFTGVSAVVPEDISIQTNSVQGIVGKEVTVRADIDEEVAGVPVTFNINASGEFNKDQVVEVYTNENGVAEYSYTQYSGGEDKVVAYATGNPDVRATNGMVYWGVEDRLSLEEVDNDDTLSNGEKKVYKVTARDVDGDPQSGYVNIAYKENLDVAPEDAIRDVEVTDAYGDDYPYQLSTGGVRTVQVKLGSDGEATFTLEGENSTVTPIAFIDDNFMDEDDNDYEGNGKLDSTELQAEGPSVSYDLIHEAEIDVDSEGSKNAAYMSSRGDGGRDYTATVRDEDGDLVPEGTEVNVVVDFGVEESTDDVYFNGQKVSSSSEVFTLEADEDGEVSFTLTGDKDAYATPTVFVDNGDDNGDLDDADLQEDGEIVYFTEASVEDATLAVEDSDGDSVDTLAAGEKAYFKYQAVDQNGKDYDEDYEATFEVDAGANKVRVYNAGNGDFLGTVDAFDDKSFDVESDSDGLAQIYVESDAPTDVDVEVSASDSTLPNLDGSVEFAASEGLVSGETYEAEVVDFNEVSDAITLRINGENYDLDYSGDDLFIDNNPKSENEFENQLDKYDRVYYIKGDTESFDLDLASEDGPEGNTENDQYFEPEETPEPTEGDFESVTATDESGDGVADQLEIKFNGDIEDSSVSIADFEVENATVDSYTTGDSDDDTVTLSITPDEGYETAPLGTLTLADGETISFQEDEDTTQIDSSDSAEIIDQVGPMLTEATLGDQTYASASITKLGQTINVDVVDENLEGALGNETTINVVNDSDDDSNDLDVSYDAANQTINVTLAENGDGSLNNDQNTLVAIANEIDALNQFNATLDGSGSAFLSEEETYEFSGGSDDVILTFSEALDDATVGFDDFEITTVTNEDGTATVANDQVTLNVTTADSAVEGEDVSVTDGNVEDQSSNSNTDTTAYTIN</sequence>
<evidence type="ECO:0000313" key="5">
    <source>
        <dbReference type="Proteomes" id="UP000030147"/>
    </source>
</evidence>
<protein>
    <recommendedName>
        <fullName evidence="6">Big-1 domain-containing protein</fullName>
    </recommendedName>
</protein>
<evidence type="ECO:0000256" key="2">
    <source>
        <dbReference type="SAM" id="MobiDB-lite"/>
    </source>
</evidence>
<evidence type="ECO:0000256" key="1">
    <source>
        <dbReference type="ARBA" id="ARBA00022729"/>
    </source>
</evidence>
<feature type="chain" id="PRO_5002005249" description="Big-1 domain-containing protein" evidence="3">
    <location>
        <begin position="34"/>
        <end position="1122"/>
    </location>
</feature>
<feature type="compositionally biased region" description="Polar residues" evidence="2">
    <location>
        <begin position="1106"/>
        <end position="1122"/>
    </location>
</feature>
<feature type="region of interest" description="Disordered" evidence="2">
    <location>
        <begin position="782"/>
        <end position="821"/>
    </location>
</feature>
<comment type="caution">
    <text evidence="4">The sequence shown here is derived from an EMBL/GenBank/DDBJ whole genome shotgun (WGS) entry which is preliminary data.</text>
</comment>
<dbReference type="InterPro" id="IPR014755">
    <property type="entry name" value="Cu-Rt/internalin_Ig-like"/>
</dbReference>
<evidence type="ECO:0008006" key="6">
    <source>
        <dbReference type="Google" id="ProtNLM"/>
    </source>
</evidence>
<evidence type="ECO:0000256" key="3">
    <source>
        <dbReference type="SAM" id="SignalP"/>
    </source>
</evidence>
<feature type="compositionally biased region" description="Acidic residues" evidence="2">
    <location>
        <begin position="798"/>
        <end position="813"/>
    </location>
</feature>
<evidence type="ECO:0000313" key="4">
    <source>
        <dbReference type="EMBL" id="KGP74655.1"/>
    </source>
</evidence>
<dbReference type="eggNOG" id="ENOG5032DQB">
    <property type="taxonomic scope" value="Bacteria"/>
</dbReference>
<proteinExistence type="predicted"/>
<dbReference type="RefSeq" id="WP_052111063.1">
    <property type="nucleotide sequence ID" value="NZ_AVBF01000001.1"/>
</dbReference>
<dbReference type="STRING" id="1385514.N782_00060"/>
<dbReference type="AlphaFoldDB" id="A0A0A2TZF2"/>
<organism evidence="4 5">
    <name type="scientific">Pontibacillus yanchengensis Y32</name>
    <dbReference type="NCBI Taxonomy" id="1385514"/>
    <lineage>
        <taxon>Bacteria</taxon>
        <taxon>Bacillati</taxon>
        <taxon>Bacillota</taxon>
        <taxon>Bacilli</taxon>
        <taxon>Bacillales</taxon>
        <taxon>Bacillaceae</taxon>
        <taxon>Pontibacillus</taxon>
    </lineage>
</organism>
<dbReference type="Gene3D" id="2.60.40.1220">
    <property type="match status" value="1"/>
</dbReference>